<proteinExistence type="predicted"/>
<dbReference type="SUPFAM" id="SSF90209">
    <property type="entry name" value="Ran binding protein zinc finger-like"/>
    <property type="match status" value="1"/>
</dbReference>
<dbReference type="Gene3D" id="4.10.1060.10">
    <property type="entry name" value="Zinc finger, RanBP2-type"/>
    <property type="match status" value="1"/>
</dbReference>
<dbReference type="GO" id="GO:0008270">
    <property type="term" value="F:zinc ion binding"/>
    <property type="evidence" value="ECO:0007669"/>
    <property type="project" value="UniProtKB-KW"/>
</dbReference>
<evidence type="ECO:0000313" key="7">
    <source>
        <dbReference type="Proteomes" id="UP000015105"/>
    </source>
</evidence>
<feature type="domain" description="RanBP2-type" evidence="5">
    <location>
        <begin position="11"/>
        <end position="40"/>
    </location>
</feature>
<reference evidence="6" key="4">
    <citation type="submission" date="2019-03" db="UniProtKB">
        <authorList>
            <consortium name="EnsemblPlants"/>
        </authorList>
    </citation>
    <scope>IDENTIFICATION</scope>
</reference>
<reference evidence="6" key="3">
    <citation type="journal article" date="2017" name="Nature">
        <title>Genome sequence of the progenitor of the wheat D genome Aegilops tauschii.</title>
        <authorList>
            <person name="Luo M.C."/>
            <person name="Gu Y.Q."/>
            <person name="Puiu D."/>
            <person name="Wang H."/>
            <person name="Twardziok S.O."/>
            <person name="Deal K.R."/>
            <person name="Huo N."/>
            <person name="Zhu T."/>
            <person name="Wang L."/>
            <person name="Wang Y."/>
            <person name="McGuire P.E."/>
            <person name="Liu S."/>
            <person name="Long H."/>
            <person name="Ramasamy R.K."/>
            <person name="Rodriguez J.C."/>
            <person name="Van S.L."/>
            <person name="Yuan L."/>
            <person name="Wang Z."/>
            <person name="Xia Z."/>
            <person name="Xiao L."/>
            <person name="Anderson O.D."/>
            <person name="Ouyang S."/>
            <person name="Liang Y."/>
            <person name="Zimin A.V."/>
            <person name="Pertea G."/>
            <person name="Qi P."/>
            <person name="Bennetzen J.L."/>
            <person name="Dai X."/>
            <person name="Dawson M.W."/>
            <person name="Muller H.G."/>
            <person name="Kugler K."/>
            <person name="Rivarola-Duarte L."/>
            <person name="Spannagl M."/>
            <person name="Mayer K.F.X."/>
            <person name="Lu F.H."/>
            <person name="Bevan M.W."/>
            <person name="Leroy P."/>
            <person name="Li P."/>
            <person name="You F.M."/>
            <person name="Sun Q."/>
            <person name="Liu Z."/>
            <person name="Lyons E."/>
            <person name="Wicker T."/>
            <person name="Salzberg S.L."/>
            <person name="Devos K.M."/>
            <person name="Dvorak J."/>
        </authorList>
    </citation>
    <scope>NUCLEOTIDE SEQUENCE [LARGE SCALE GENOMIC DNA]</scope>
    <source>
        <strain evidence="6">cv. AL8/78</strain>
    </source>
</reference>
<keyword evidence="7" id="KW-1185">Reference proteome</keyword>
<accession>A0A453AAN6</accession>
<evidence type="ECO:0000256" key="4">
    <source>
        <dbReference type="PROSITE-ProRule" id="PRU00322"/>
    </source>
</evidence>
<dbReference type="AlphaFoldDB" id="A0A453AAN6"/>
<sequence>MFLHFIRAKWREGDWLCTNCSNHNYASRAFCNRCKTAKESSVHPGAL</sequence>
<evidence type="ECO:0000256" key="2">
    <source>
        <dbReference type="ARBA" id="ARBA00022771"/>
    </source>
</evidence>
<dbReference type="Pfam" id="PF00641">
    <property type="entry name" value="Zn_ribbon_RanBP"/>
    <property type="match status" value="1"/>
</dbReference>
<reference evidence="7" key="1">
    <citation type="journal article" date="2014" name="Science">
        <title>Ancient hybridizations among the ancestral genomes of bread wheat.</title>
        <authorList>
            <consortium name="International Wheat Genome Sequencing Consortium,"/>
            <person name="Marcussen T."/>
            <person name="Sandve S.R."/>
            <person name="Heier L."/>
            <person name="Spannagl M."/>
            <person name="Pfeifer M."/>
            <person name="Jakobsen K.S."/>
            <person name="Wulff B.B."/>
            <person name="Steuernagel B."/>
            <person name="Mayer K.F."/>
            <person name="Olsen O.A."/>
        </authorList>
    </citation>
    <scope>NUCLEOTIDE SEQUENCE [LARGE SCALE GENOMIC DNA]</scope>
    <source>
        <strain evidence="7">cv. AL8/78</strain>
    </source>
</reference>
<dbReference type="FunFam" id="4.10.1060.10:FF:000013">
    <property type="entry name" value="Zinc finger, RanBP2-type protein"/>
    <property type="match status" value="1"/>
</dbReference>
<dbReference type="InterPro" id="IPR001876">
    <property type="entry name" value="Znf_RanBP2"/>
</dbReference>
<dbReference type="InterPro" id="IPR036443">
    <property type="entry name" value="Znf_RanBP2_sf"/>
</dbReference>
<dbReference type="Gramene" id="AET2Gv20052700.5">
    <property type="protein sequence ID" value="AET2Gv20052700.5"/>
    <property type="gene ID" value="AET2Gv20052700"/>
</dbReference>
<keyword evidence="2 4" id="KW-0863">Zinc-finger</keyword>
<protein>
    <recommendedName>
        <fullName evidence="5">RanBP2-type domain-containing protein</fullName>
    </recommendedName>
</protein>
<dbReference type="Proteomes" id="UP000015105">
    <property type="component" value="Chromosome 2D"/>
</dbReference>
<evidence type="ECO:0000259" key="5">
    <source>
        <dbReference type="PROSITE" id="PS50199"/>
    </source>
</evidence>
<reference evidence="6" key="5">
    <citation type="journal article" date="2021" name="G3 (Bethesda)">
        <title>Aegilops tauschii genome assembly Aet v5.0 features greater sequence contiguity and improved annotation.</title>
        <authorList>
            <person name="Wang L."/>
            <person name="Zhu T."/>
            <person name="Rodriguez J.C."/>
            <person name="Deal K.R."/>
            <person name="Dubcovsky J."/>
            <person name="McGuire P.E."/>
            <person name="Lux T."/>
            <person name="Spannagl M."/>
            <person name="Mayer K.F.X."/>
            <person name="Baldrich P."/>
            <person name="Meyers B.C."/>
            <person name="Huo N."/>
            <person name="Gu Y.Q."/>
            <person name="Zhou H."/>
            <person name="Devos K.M."/>
            <person name="Bennetzen J.L."/>
            <person name="Unver T."/>
            <person name="Budak H."/>
            <person name="Gulick P.J."/>
            <person name="Galiba G."/>
            <person name="Kalapos B."/>
            <person name="Nelson D.R."/>
            <person name="Li P."/>
            <person name="You F.M."/>
            <person name="Luo M.C."/>
            <person name="Dvorak J."/>
        </authorList>
    </citation>
    <scope>NUCLEOTIDE SEQUENCE [LARGE SCALE GENOMIC DNA]</scope>
    <source>
        <strain evidence="6">cv. AL8/78</strain>
    </source>
</reference>
<dbReference type="PROSITE" id="PS01358">
    <property type="entry name" value="ZF_RANBP2_1"/>
    <property type="match status" value="1"/>
</dbReference>
<organism evidence="6 7">
    <name type="scientific">Aegilops tauschii subsp. strangulata</name>
    <name type="common">Goatgrass</name>
    <dbReference type="NCBI Taxonomy" id="200361"/>
    <lineage>
        <taxon>Eukaryota</taxon>
        <taxon>Viridiplantae</taxon>
        <taxon>Streptophyta</taxon>
        <taxon>Embryophyta</taxon>
        <taxon>Tracheophyta</taxon>
        <taxon>Spermatophyta</taxon>
        <taxon>Magnoliopsida</taxon>
        <taxon>Liliopsida</taxon>
        <taxon>Poales</taxon>
        <taxon>Poaceae</taxon>
        <taxon>BOP clade</taxon>
        <taxon>Pooideae</taxon>
        <taxon>Triticodae</taxon>
        <taxon>Triticeae</taxon>
        <taxon>Triticinae</taxon>
        <taxon>Aegilops</taxon>
    </lineage>
</organism>
<dbReference type="PROSITE" id="PS50199">
    <property type="entry name" value="ZF_RANBP2_2"/>
    <property type="match status" value="1"/>
</dbReference>
<evidence type="ECO:0000256" key="3">
    <source>
        <dbReference type="ARBA" id="ARBA00022833"/>
    </source>
</evidence>
<keyword evidence="3" id="KW-0862">Zinc</keyword>
<name>A0A453AAN6_AEGTS</name>
<reference evidence="7" key="2">
    <citation type="journal article" date="2017" name="Nat. Plants">
        <title>The Aegilops tauschii genome reveals multiple impacts of transposons.</title>
        <authorList>
            <person name="Zhao G."/>
            <person name="Zou C."/>
            <person name="Li K."/>
            <person name="Wang K."/>
            <person name="Li T."/>
            <person name="Gao L."/>
            <person name="Zhang X."/>
            <person name="Wang H."/>
            <person name="Yang Z."/>
            <person name="Liu X."/>
            <person name="Jiang W."/>
            <person name="Mao L."/>
            <person name="Kong X."/>
            <person name="Jiao Y."/>
            <person name="Jia J."/>
        </authorList>
    </citation>
    <scope>NUCLEOTIDE SEQUENCE [LARGE SCALE GENOMIC DNA]</scope>
    <source>
        <strain evidence="7">cv. AL8/78</strain>
    </source>
</reference>
<dbReference type="SMART" id="SM00547">
    <property type="entry name" value="ZnF_RBZ"/>
    <property type="match status" value="1"/>
</dbReference>
<evidence type="ECO:0000256" key="1">
    <source>
        <dbReference type="ARBA" id="ARBA00022723"/>
    </source>
</evidence>
<evidence type="ECO:0000313" key="6">
    <source>
        <dbReference type="EnsemblPlants" id="AET2Gv20052700.5"/>
    </source>
</evidence>
<dbReference type="EnsemblPlants" id="AET2Gv20052700.5">
    <property type="protein sequence ID" value="AET2Gv20052700.5"/>
    <property type="gene ID" value="AET2Gv20052700"/>
</dbReference>
<keyword evidence="1" id="KW-0479">Metal-binding</keyword>